<proteinExistence type="predicted"/>
<sequence length="136" mass="14752">MEKHVRQVVSEMLTAGYEANRQLAFYFDPAAEHTERDWEGRADYPLLHLFGKPGSLCGLSLKQTSATALDRGSIRFVPTAEFDNGLKITPLGGQYRVDDPGVASVEETGVVVPIQSGAASGAYSFNGMEAPFQIDL</sequence>
<name>A0A398CQS4_9BACL</name>
<gene>
    <name evidence="1" type="ORF">D3H35_23140</name>
</gene>
<organism evidence="1 2">
    <name type="scientific">Cohnella faecalis</name>
    <dbReference type="NCBI Taxonomy" id="2315694"/>
    <lineage>
        <taxon>Bacteria</taxon>
        <taxon>Bacillati</taxon>
        <taxon>Bacillota</taxon>
        <taxon>Bacilli</taxon>
        <taxon>Bacillales</taxon>
        <taxon>Paenibacillaceae</taxon>
        <taxon>Cohnella</taxon>
    </lineage>
</organism>
<keyword evidence="2" id="KW-1185">Reference proteome</keyword>
<reference evidence="1 2" key="1">
    <citation type="submission" date="2018-09" db="EMBL/GenBank/DDBJ databases">
        <title>Cohnella cavernae sp. nov., isolated from a karst cave.</title>
        <authorList>
            <person name="Zhu H."/>
        </authorList>
    </citation>
    <scope>NUCLEOTIDE SEQUENCE [LARGE SCALE GENOMIC DNA]</scope>
    <source>
        <strain evidence="1 2">K2E09-144</strain>
    </source>
</reference>
<dbReference type="Proteomes" id="UP000266340">
    <property type="component" value="Unassembled WGS sequence"/>
</dbReference>
<dbReference type="EMBL" id="QXJM01000040">
    <property type="protein sequence ID" value="RIE01284.1"/>
    <property type="molecule type" value="Genomic_DNA"/>
</dbReference>
<protein>
    <submittedName>
        <fullName evidence="1">Uncharacterized protein</fullName>
    </submittedName>
</protein>
<dbReference type="OrthoDB" id="9784036at2"/>
<evidence type="ECO:0000313" key="1">
    <source>
        <dbReference type="EMBL" id="RIE01284.1"/>
    </source>
</evidence>
<comment type="caution">
    <text evidence="1">The sequence shown here is derived from an EMBL/GenBank/DDBJ whole genome shotgun (WGS) entry which is preliminary data.</text>
</comment>
<evidence type="ECO:0000313" key="2">
    <source>
        <dbReference type="Proteomes" id="UP000266340"/>
    </source>
</evidence>
<dbReference type="AlphaFoldDB" id="A0A398CQS4"/>
<accession>A0A398CQS4</accession>
<dbReference type="RefSeq" id="WP_119151543.1">
    <property type="nucleotide sequence ID" value="NZ_QXJM01000040.1"/>
</dbReference>